<feature type="signal peptide" evidence="1">
    <location>
        <begin position="1"/>
        <end position="17"/>
    </location>
</feature>
<comment type="caution">
    <text evidence="2">The sequence shown here is derived from an EMBL/GenBank/DDBJ whole genome shotgun (WGS) entry which is preliminary data.</text>
</comment>
<feature type="chain" id="PRO_5036456148" evidence="1">
    <location>
        <begin position="18"/>
        <end position="113"/>
    </location>
</feature>
<keyword evidence="1" id="KW-0732">Signal</keyword>
<sequence length="113" mass="12985">MSWIRCHFWALDEFSQGLLVLLVRQTEFSLSSCPEAIKDNVPHHRLEASFEIRGIPTTSLLGFAFSFSNRITRFSSEVSPFCSFFSQGRRKITEKKNLLFTIAKIGGSYKPQY</sequence>
<evidence type="ECO:0000313" key="2">
    <source>
        <dbReference type="EMBL" id="GFY70741.1"/>
    </source>
</evidence>
<dbReference type="Proteomes" id="UP000886998">
    <property type="component" value="Unassembled WGS sequence"/>
</dbReference>
<organism evidence="2 3">
    <name type="scientific">Trichonephila inaurata madagascariensis</name>
    <dbReference type="NCBI Taxonomy" id="2747483"/>
    <lineage>
        <taxon>Eukaryota</taxon>
        <taxon>Metazoa</taxon>
        <taxon>Ecdysozoa</taxon>
        <taxon>Arthropoda</taxon>
        <taxon>Chelicerata</taxon>
        <taxon>Arachnida</taxon>
        <taxon>Araneae</taxon>
        <taxon>Araneomorphae</taxon>
        <taxon>Entelegynae</taxon>
        <taxon>Araneoidea</taxon>
        <taxon>Nephilidae</taxon>
        <taxon>Trichonephila</taxon>
        <taxon>Trichonephila inaurata</taxon>
    </lineage>
</organism>
<protein>
    <submittedName>
        <fullName evidence="2">Uncharacterized protein</fullName>
    </submittedName>
</protein>
<dbReference type="AlphaFoldDB" id="A0A8X6YGT6"/>
<reference evidence="2" key="1">
    <citation type="submission" date="2020-08" db="EMBL/GenBank/DDBJ databases">
        <title>Multicomponent nature underlies the extraordinary mechanical properties of spider dragline silk.</title>
        <authorList>
            <person name="Kono N."/>
            <person name="Nakamura H."/>
            <person name="Mori M."/>
            <person name="Yoshida Y."/>
            <person name="Ohtoshi R."/>
            <person name="Malay A.D."/>
            <person name="Moran D.A.P."/>
            <person name="Tomita M."/>
            <person name="Numata K."/>
            <person name="Arakawa K."/>
        </authorList>
    </citation>
    <scope>NUCLEOTIDE SEQUENCE</scope>
</reference>
<dbReference type="EMBL" id="BMAV01018396">
    <property type="protein sequence ID" value="GFY70741.1"/>
    <property type="molecule type" value="Genomic_DNA"/>
</dbReference>
<gene>
    <name evidence="2" type="ORF">TNIN_27701</name>
</gene>
<accession>A0A8X6YGT6</accession>
<keyword evidence="3" id="KW-1185">Reference proteome</keyword>
<evidence type="ECO:0000256" key="1">
    <source>
        <dbReference type="SAM" id="SignalP"/>
    </source>
</evidence>
<evidence type="ECO:0000313" key="3">
    <source>
        <dbReference type="Proteomes" id="UP000886998"/>
    </source>
</evidence>
<proteinExistence type="predicted"/>
<name>A0A8X6YGT6_9ARAC</name>